<dbReference type="GO" id="GO:0046872">
    <property type="term" value="F:metal ion binding"/>
    <property type="evidence" value="ECO:0007669"/>
    <property type="project" value="UniProtKB-UniRule"/>
</dbReference>
<comment type="function">
    <text evidence="11 13">Metal-dependent phosphatase that shows phosphatase activity against several substrates, including fructose-1-phosphate and fructose-6-phosphate. Its preference for fructose-1-phosphate, a strong glycating agent that causes DNA damage rather than a canonical yeast metabolite, suggests a damage-control function in hexose phosphate metabolism. Has also been shown to have O-methyltransferase activity that methylates glutamate residues of target proteins to form gamma-glutamyl methyl ester residues. Possibly methylates PCNA, suggesting it is involved in the DNA damage response.</text>
</comment>
<dbReference type="InterPro" id="IPR036075">
    <property type="entry name" value="ARMT-1-like_metal-bd_sf"/>
</dbReference>
<gene>
    <name evidence="15" type="ORF">C7M84_024299</name>
</gene>
<reference evidence="15 16" key="1">
    <citation type="submission" date="2018-04" db="EMBL/GenBank/DDBJ databases">
        <authorList>
            <person name="Zhang X."/>
            <person name="Yuan J."/>
            <person name="Li F."/>
            <person name="Xiang J."/>
        </authorList>
    </citation>
    <scope>NUCLEOTIDE SEQUENCE [LARGE SCALE GENOMIC DNA]</scope>
    <source>
        <tissue evidence="15">Muscle</tissue>
    </source>
</reference>
<evidence type="ECO:0000313" key="16">
    <source>
        <dbReference type="Proteomes" id="UP000283509"/>
    </source>
</evidence>
<protein>
    <recommendedName>
        <fullName evidence="13">Sugar phosphate phosphatase</fullName>
        <ecNumber evidence="13">2.1.1.-</ecNumber>
        <ecNumber evidence="13">3.1.3.-</ecNumber>
    </recommendedName>
</protein>
<comment type="domain">
    <text evidence="13">Subfamily III proteins have a conserved RTxK motif about 40-50 residues from the C-terminus; the threonine may be replaced by serine or cysteine.</text>
</comment>
<comment type="cofactor">
    <cofactor evidence="13">
        <name>Mn(2+)</name>
        <dbReference type="ChEBI" id="CHEBI:29035"/>
    </cofactor>
    <cofactor evidence="13">
        <name>Ni(2+)</name>
        <dbReference type="ChEBI" id="CHEBI:49786"/>
    </cofactor>
</comment>
<sequence length="475" mass="54072">MADPQPLSGRRVGSFAYLTIKDRLPVILTKVIDFLCREKVSIGKQYGEAAQEGCKEVIGRLSQLKNEMQTNKPFRILQADPSASPHDDSDEYNRELEKFTIENEDQPKWFTAPWLYAECYMYARIHEAFYLCDPLRGFDPFLVQKQKALVDSKTAVDCLTKRVVTACNSVSNFTQQLLKQYVIQLLEVCLWGNRCDLSISGGADRAQESDIFSSLDKLRPQILDNNADLLWQLLVSLPEDQRDLVLVLDNAGFELVSDLCFLTFLMESALATSVTIHTKTRPWFVSDTLHSDLMWTIEKLREFGDSNAEMANKWANYLSSGQWKISENKFWTQHHDFASMNEVDPRLYSELCKASLVIFKGDLNYRKLTGDLDWPTNTSFQRALRGFSPAPILVLRVWWAYAERTAAAAMEHQSMADPAVTAPAHLTNTHSTTTLIRDVTFDLYNIPYLMHCLLSLSNPVSHSPDALPRNLFVTA</sequence>
<comment type="caution">
    <text evidence="15">The sequence shown here is derived from an EMBL/GenBank/DDBJ whole genome shotgun (WGS) entry which is preliminary data.</text>
</comment>
<comment type="catalytic activity">
    <reaction evidence="1 13">
        <text>L-glutamyl-[protein] + S-adenosyl-L-methionine = [protein]-L-glutamate 5-O-methyl ester + S-adenosyl-L-homocysteine</text>
        <dbReference type="Rhea" id="RHEA:24452"/>
        <dbReference type="Rhea" id="RHEA-COMP:10208"/>
        <dbReference type="Rhea" id="RHEA-COMP:10311"/>
        <dbReference type="ChEBI" id="CHEBI:29973"/>
        <dbReference type="ChEBI" id="CHEBI:57856"/>
        <dbReference type="ChEBI" id="CHEBI:59789"/>
        <dbReference type="ChEBI" id="CHEBI:82795"/>
    </reaction>
</comment>
<feature type="domain" description="Damage-control phosphatase ARMT1-like metal-binding" evidence="14">
    <location>
        <begin position="19"/>
        <end position="396"/>
    </location>
</feature>
<evidence type="ECO:0000256" key="13">
    <source>
        <dbReference type="RuleBase" id="RU367030"/>
    </source>
</evidence>
<evidence type="ECO:0000256" key="4">
    <source>
        <dbReference type="ARBA" id="ARBA00022596"/>
    </source>
</evidence>
<comment type="catalytic activity">
    <reaction evidence="12 13">
        <text>beta-D-fructose 6-phosphate = dihydroxyacetone + D-glyceraldehyde 3-phosphate</text>
        <dbReference type="Rhea" id="RHEA:28002"/>
        <dbReference type="ChEBI" id="CHEBI:16016"/>
        <dbReference type="ChEBI" id="CHEBI:57634"/>
        <dbReference type="ChEBI" id="CHEBI:59776"/>
    </reaction>
</comment>
<dbReference type="GO" id="GO:0006974">
    <property type="term" value="P:DNA damage response"/>
    <property type="evidence" value="ECO:0007669"/>
    <property type="project" value="TreeGrafter"/>
</dbReference>
<evidence type="ECO:0000256" key="1">
    <source>
        <dbReference type="ARBA" id="ARBA00000807"/>
    </source>
</evidence>
<dbReference type="SUPFAM" id="SSF111321">
    <property type="entry name" value="AF1104-like"/>
    <property type="match status" value="1"/>
</dbReference>
<dbReference type="GO" id="GO:0097023">
    <property type="term" value="F:fructose 6-phosphate aldolase activity"/>
    <property type="evidence" value="ECO:0007669"/>
    <property type="project" value="RHEA"/>
</dbReference>
<evidence type="ECO:0000256" key="6">
    <source>
        <dbReference type="ARBA" id="ARBA00022679"/>
    </source>
</evidence>
<dbReference type="EMBL" id="QCYY01000807">
    <property type="protein sequence ID" value="ROT82540.1"/>
    <property type="molecule type" value="Genomic_DNA"/>
</dbReference>
<evidence type="ECO:0000256" key="9">
    <source>
        <dbReference type="ARBA" id="ARBA00022801"/>
    </source>
</evidence>
<organism evidence="15 16">
    <name type="scientific">Penaeus vannamei</name>
    <name type="common">Whiteleg shrimp</name>
    <name type="synonym">Litopenaeus vannamei</name>
    <dbReference type="NCBI Taxonomy" id="6689"/>
    <lineage>
        <taxon>Eukaryota</taxon>
        <taxon>Metazoa</taxon>
        <taxon>Ecdysozoa</taxon>
        <taxon>Arthropoda</taxon>
        <taxon>Crustacea</taxon>
        <taxon>Multicrustacea</taxon>
        <taxon>Malacostraca</taxon>
        <taxon>Eumalacostraca</taxon>
        <taxon>Eucarida</taxon>
        <taxon>Decapoda</taxon>
        <taxon>Dendrobranchiata</taxon>
        <taxon>Penaeoidea</taxon>
        <taxon>Penaeidae</taxon>
        <taxon>Penaeus</taxon>
    </lineage>
</organism>
<accession>A0A423U1I2</accession>
<dbReference type="InterPro" id="IPR039763">
    <property type="entry name" value="ARMT1"/>
</dbReference>
<comment type="similarity">
    <text evidence="3 13">Belongs to the damage-control phosphatase family. Sugar phosphate phosphatase III subfamily.</text>
</comment>
<dbReference type="STRING" id="6689.A0A423U1I2"/>
<dbReference type="EC" id="2.1.1.-" evidence="13"/>
<dbReference type="GO" id="GO:0032259">
    <property type="term" value="P:methylation"/>
    <property type="evidence" value="ECO:0007669"/>
    <property type="project" value="UniProtKB-KW"/>
</dbReference>
<keyword evidence="9 13" id="KW-0378">Hydrolase</keyword>
<keyword evidence="10 13" id="KW-0464">Manganese</keyword>
<dbReference type="GO" id="GO:0005634">
    <property type="term" value="C:nucleus"/>
    <property type="evidence" value="ECO:0007669"/>
    <property type="project" value="TreeGrafter"/>
</dbReference>
<dbReference type="AlphaFoldDB" id="A0A423U1I2"/>
<keyword evidence="8 13" id="KW-0479">Metal-binding</keyword>
<keyword evidence="16" id="KW-1185">Reference proteome</keyword>
<evidence type="ECO:0000256" key="5">
    <source>
        <dbReference type="ARBA" id="ARBA00022603"/>
    </source>
</evidence>
<dbReference type="GO" id="GO:0103026">
    <property type="term" value="F:fructose-1-phosphatase activity"/>
    <property type="evidence" value="ECO:0007669"/>
    <property type="project" value="RHEA"/>
</dbReference>
<keyword evidence="4" id="KW-0533">Nickel</keyword>
<evidence type="ECO:0000256" key="2">
    <source>
        <dbReference type="ARBA" id="ARBA00001326"/>
    </source>
</evidence>
<reference evidence="15 16" key="2">
    <citation type="submission" date="2019-01" db="EMBL/GenBank/DDBJ databases">
        <title>The decoding of complex shrimp genome reveals the adaptation for benthos swimmer, frequently molting mechanism and breeding impact on genome.</title>
        <authorList>
            <person name="Sun Y."/>
            <person name="Gao Y."/>
            <person name="Yu Y."/>
        </authorList>
    </citation>
    <scope>NUCLEOTIDE SEQUENCE [LARGE SCALE GENOMIC DNA]</scope>
    <source>
        <tissue evidence="15">Muscle</tissue>
    </source>
</reference>
<evidence type="ECO:0000256" key="10">
    <source>
        <dbReference type="ARBA" id="ARBA00023211"/>
    </source>
</evidence>
<dbReference type="InterPro" id="IPR002791">
    <property type="entry name" value="ARMT1-like_metal-bd"/>
</dbReference>
<dbReference type="PANTHER" id="PTHR12260">
    <property type="entry name" value="DAMAGE-CONTROL PHOSPHATASE ARMT1"/>
    <property type="match status" value="1"/>
</dbReference>
<evidence type="ECO:0000256" key="7">
    <source>
        <dbReference type="ARBA" id="ARBA00022691"/>
    </source>
</evidence>
<evidence type="ECO:0000256" key="3">
    <source>
        <dbReference type="ARBA" id="ARBA00009519"/>
    </source>
</evidence>
<proteinExistence type="inferred from homology"/>
<dbReference type="FunFam" id="3.40.50.10880:FF:000002">
    <property type="entry name" value="Acidic residue methyltransferase 1"/>
    <property type="match status" value="1"/>
</dbReference>
<dbReference type="Gene3D" id="3.40.50.10880">
    <property type="entry name" value="Uncharacterised protein PF01937, DUF89, domain 3"/>
    <property type="match status" value="1"/>
</dbReference>
<dbReference type="EC" id="3.1.3.-" evidence="13"/>
<evidence type="ECO:0000313" key="15">
    <source>
        <dbReference type="EMBL" id="ROT82540.1"/>
    </source>
</evidence>
<evidence type="ECO:0000256" key="12">
    <source>
        <dbReference type="ARBA" id="ARBA00048809"/>
    </source>
</evidence>
<dbReference type="Proteomes" id="UP000283509">
    <property type="component" value="Unassembled WGS sequence"/>
</dbReference>
<dbReference type="OrthoDB" id="541375at2759"/>
<dbReference type="PANTHER" id="PTHR12260:SF6">
    <property type="entry name" value="DAMAGE-CONTROL PHOSPHATASE ARMT1"/>
    <property type="match status" value="1"/>
</dbReference>
<keyword evidence="5 13" id="KW-0489">Methyltransferase</keyword>
<evidence type="ECO:0000259" key="14">
    <source>
        <dbReference type="Pfam" id="PF01937"/>
    </source>
</evidence>
<dbReference type="Pfam" id="PF01937">
    <property type="entry name" value="ARMT1-like_dom"/>
    <property type="match status" value="1"/>
</dbReference>
<name>A0A423U1I2_PENVA</name>
<evidence type="ECO:0000256" key="8">
    <source>
        <dbReference type="ARBA" id="ARBA00022723"/>
    </source>
</evidence>
<dbReference type="GO" id="GO:0008983">
    <property type="term" value="F:protein-glutamate O-methyltransferase activity"/>
    <property type="evidence" value="ECO:0007669"/>
    <property type="project" value="RHEA"/>
</dbReference>
<dbReference type="Gene3D" id="1.20.930.60">
    <property type="match status" value="1"/>
</dbReference>
<evidence type="ECO:0000256" key="11">
    <source>
        <dbReference type="ARBA" id="ARBA00045980"/>
    </source>
</evidence>
<keyword evidence="6" id="KW-0808">Transferase</keyword>
<keyword evidence="7" id="KW-0949">S-adenosyl-L-methionine</keyword>
<comment type="catalytic activity">
    <reaction evidence="2 13">
        <text>beta-D-fructose 1-phosphate + H2O = D-fructose + phosphate</text>
        <dbReference type="Rhea" id="RHEA:35603"/>
        <dbReference type="ChEBI" id="CHEBI:15377"/>
        <dbReference type="ChEBI" id="CHEBI:37721"/>
        <dbReference type="ChEBI" id="CHEBI:43474"/>
        <dbReference type="ChEBI" id="CHEBI:138881"/>
    </reaction>
</comment>